<evidence type="ECO:0000256" key="4">
    <source>
        <dbReference type="RuleBase" id="RU362121"/>
    </source>
</evidence>
<dbReference type="OrthoDB" id="432299at2759"/>
<evidence type="ECO:0000259" key="6">
    <source>
        <dbReference type="PROSITE" id="PS50255"/>
    </source>
</evidence>
<dbReference type="STRING" id="879819.A0A0J0XBW4"/>
<feature type="region of interest" description="Disordered" evidence="5">
    <location>
        <begin position="1"/>
        <end position="101"/>
    </location>
</feature>
<evidence type="ECO:0000256" key="1">
    <source>
        <dbReference type="ARBA" id="ARBA00022617"/>
    </source>
</evidence>
<dbReference type="GO" id="GO:0046872">
    <property type="term" value="F:metal ion binding"/>
    <property type="evidence" value="ECO:0007669"/>
    <property type="project" value="UniProtKB-UniRule"/>
</dbReference>
<dbReference type="PRINTS" id="PR00363">
    <property type="entry name" value="CYTOCHROMEB5"/>
</dbReference>
<accession>A0A0J0XBW4</accession>
<dbReference type="SMART" id="SM01117">
    <property type="entry name" value="Cyt-b5"/>
    <property type="match status" value="1"/>
</dbReference>
<evidence type="ECO:0000313" key="7">
    <source>
        <dbReference type="EMBL" id="KLT38550.1"/>
    </source>
</evidence>
<organism evidence="7 8">
    <name type="scientific">Cutaneotrichosporon oleaginosum</name>
    <dbReference type="NCBI Taxonomy" id="879819"/>
    <lineage>
        <taxon>Eukaryota</taxon>
        <taxon>Fungi</taxon>
        <taxon>Dikarya</taxon>
        <taxon>Basidiomycota</taxon>
        <taxon>Agaricomycotina</taxon>
        <taxon>Tremellomycetes</taxon>
        <taxon>Trichosporonales</taxon>
        <taxon>Trichosporonaceae</taxon>
        <taxon>Cutaneotrichosporon</taxon>
    </lineage>
</organism>
<dbReference type="InterPro" id="IPR051872">
    <property type="entry name" value="Cytochrome_b5/Flavoprotein_Rdt"/>
</dbReference>
<dbReference type="Gene3D" id="3.10.120.10">
    <property type="entry name" value="Cytochrome b5-like heme/steroid binding domain"/>
    <property type="match status" value="1"/>
</dbReference>
<dbReference type="InterPro" id="IPR018506">
    <property type="entry name" value="Cyt_B5_heme-BS"/>
</dbReference>
<dbReference type="AlphaFoldDB" id="A0A0J0XBW4"/>
<sequence length="304" mass="31703">MAWLLSSLPSIPGWSGSAPSPSARVIRSGNMPGGFSSPKNEDEEEYDDTPPQFPLQDSAQRSAPSALPAAPAIAVPAPSFALAPPSPTSSTHSASPPSDLNIAIVDAPLGDMRLPHSTTARPTFGIKTGGGLVADRSAAGRGAMPPPPTTNGSRAVSSSSSALNPAPSRALAAATPAKLADGSALSPAPVKKKGRGKVALEPGHSALDWARLAKSGANLRGFHGPPMRVTMEELKKHKTEEDAWSAFNGIVYNITPYLKFHPGGVEELMRVAGRDGTKLFMLTHSWVNLEHLMQECMVGMLVRG</sequence>
<keyword evidence="1 4" id="KW-0349">Heme</keyword>
<keyword evidence="3 4" id="KW-0408">Iron</keyword>
<dbReference type="GO" id="GO:0020037">
    <property type="term" value="F:heme binding"/>
    <property type="evidence" value="ECO:0007669"/>
    <property type="project" value="UniProtKB-UniRule"/>
</dbReference>
<dbReference type="InterPro" id="IPR036400">
    <property type="entry name" value="Cyt_B5-like_heme/steroid_sf"/>
</dbReference>
<protein>
    <recommendedName>
        <fullName evidence="6">Cytochrome b5 heme-binding domain-containing protein</fullName>
    </recommendedName>
</protein>
<dbReference type="PROSITE" id="PS50255">
    <property type="entry name" value="CYTOCHROME_B5_2"/>
    <property type="match status" value="1"/>
</dbReference>
<comment type="similarity">
    <text evidence="4">Belongs to the cytochrome b5 family.</text>
</comment>
<dbReference type="GeneID" id="28985227"/>
<feature type="domain" description="Cytochrome b5 heme-binding" evidence="6">
    <location>
        <begin position="226"/>
        <end position="302"/>
    </location>
</feature>
<feature type="compositionally biased region" description="Low complexity" evidence="5">
    <location>
        <begin position="153"/>
        <end position="180"/>
    </location>
</feature>
<dbReference type="PROSITE" id="PS00191">
    <property type="entry name" value="CYTOCHROME_B5_1"/>
    <property type="match status" value="1"/>
</dbReference>
<feature type="compositionally biased region" description="Low complexity" evidence="5">
    <location>
        <begin position="9"/>
        <end position="23"/>
    </location>
</feature>
<dbReference type="SUPFAM" id="SSF55856">
    <property type="entry name" value="Cytochrome b5-like heme/steroid binding domain"/>
    <property type="match status" value="1"/>
</dbReference>
<dbReference type="EMBL" id="KQ087297">
    <property type="protein sequence ID" value="KLT38550.1"/>
    <property type="molecule type" value="Genomic_DNA"/>
</dbReference>
<evidence type="ECO:0000256" key="5">
    <source>
        <dbReference type="SAM" id="MobiDB-lite"/>
    </source>
</evidence>
<keyword evidence="2 4" id="KW-0479">Metal-binding</keyword>
<feature type="region of interest" description="Disordered" evidence="5">
    <location>
        <begin position="119"/>
        <end position="197"/>
    </location>
</feature>
<dbReference type="Proteomes" id="UP000053611">
    <property type="component" value="Unassembled WGS sequence"/>
</dbReference>
<proteinExistence type="inferred from homology"/>
<reference evidence="7 8" key="1">
    <citation type="submission" date="2015-03" db="EMBL/GenBank/DDBJ databases">
        <title>Genomics and transcriptomics of the oil-accumulating basidiomycete yeast T. oleaginosus allow insights into substrate utilization and the diverse evolutionary trajectories of mating systems in fungi.</title>
        <authorList>
            <consortium name="DOE Joint Genome Institute"/>
            <person name="Kourist R."/>
            <person name="Kracht O."/>
            <person name="Bracharz F."/>
            <person name="Lipzen A."/>
            <person name="Nolan M."/>
            <person name="Ohm R."/>
            <person name="Grigoriev I."/>
            <person name="Sun S."/>
            <person name="Heitman J."/>
            <person name="Bruck T."/>
            <person name="Nowrousian M."/>
        </authorList>
    </citation>
    <scope>NUCLEOTIDE SEQUENCE [LARGE SCALE GENOMIC DNA]</scope>
    <source>
        <strain evidence="7 8">IBC0246</strain>
    </source>
</reference>
<dbReference type="Pfam" id="PF00173">
    <property type="entry name" value="Cyt-b5"/>
    <property type="match status" value="1"/>
</dbReference>
<dbReference type="FunFam" id="3.10.120.10:FF:000001">
    <property type="entry name" value="Cytochrome b5 reductase 4"/>
    <property type="match status" value="1"/>
</dbReference>
<evidence type="ECO:0000313" key="8">
    <source>
        <dbReference type="Proteomes" id="UP000053611"/>
    </source>
</evidence>
<dbReference type="InterPro" id="IPR001199">
    <property type="entry name" value="Cyt_B5-like_heme/steroid-bd"/>
</dbReference>
<dbReference type="GO" id="GO:0005737">
    <property type="term" value="C:cytoplasm"/>
    <property type="evidence" value="ECO:0007669"/>
    <property type="project" value="TreeGrafter"/>
</dbReference>
<dbReference type="GO" id="GO:0004128">
    <property type="term" value="F:cytochrome-b5 reductase activity, acting on NAD(P)H"/>
    <property type="evidence" value="ECO:0007669"/>
    <property type="project" value="TreeGrafter"/>
</dbReference>
<dbReference type="PANTHER" id="PTHR46237">
    <property type="entry name" value="CYTOCHROME B5 REDUCTASE 4 FAMILY MEMBER"/>
    <property type="match status" value="1"/>
</dbReference>
<name>A0A0J0XBW4_9TREE</name>
<evidence type="ECO:0000256" key="2">
    <source>
        <dbReference type="ARBA" id="ARBA00022723"/>
    </source>
</evidence>
<dbReference type="PANTHER" id="PTHR46237:SF1">
    <property type="entry name" value="CYTOCHROME B5 REDUCTASE 4"/>
    <property type="match status" value="1"/>
</dbReference>
<keyword evidence="8" id="KW-1185">Reference proteome</keyword>
<feature type="compositionally biased region" description="Low complexity" evidence="5">
    <location>
        <begin position="58"/>
        <end position="98"/>
    </location>
</feature>
<gene>
    <name evidence="7" type="ORF">CC85DRAFT_289402</name>
</gene>
<evidence type="ECO:0000256" key="3">
    <source>
        <dbReference type="ARBA" id="ARBA00023004"/>
    </source>
</evidence>